<evidence type="ECO:0000313" key="8">
    <source>
        <dbReference type="Proteomes" id="UP000662314"/>
    </source>
</evidence>
<feature type="transmembrane region" description="Helical" evidence="6">
    <location>
        <begin position="122"/>
        <end position="145"/>
    </location>
</feature>
<dbReference type="GO" id="GO:0043190">
    <property type="term" value="C:ATP-binding cassette (ABC) transporter complex"/>
    <property type="evidence" value="ECO:0007669"/>
    <property type="project" value="InterPro"/>
</dbReference>
<dbReference type="EMBL" id="JAECZA010000117">
    <property type="protein sequence ID" value="MBH8575241.1"/>
    <property type="molecule type" value="Genomic_DNA"/>
</dbReference>
<evidence type="ECO:0000256" key="6">
    <source>
        <dbReference type="SAM" id="Phobius"/>
    </source>
</evidence>
<dbReference type="NCBIfam" id="TIGR02454">
    <property type="entry name" value="ECF_T_CbiQ"/>
    <property type="match status" value="1"/>
</dbReference>
<reference evidence="7 8" key="1">
    <citation type="journal article" date="2021" name="Int. J. Syst. Evol. Microbiol.">
        <title>Amazonocrinis nigriterrae gen. nov., sp. nov., Atlanticothrix silvestris gen. nov., sp. nov. and Dendronalium phyllosphericum gen. nov., sp. nov., nostocacean cyanobacteria from Brazilian environments.</title>
        <authorList>
            <person name="Alvarenga D.O."/>
            <person name="Andreote A.P.D."/>
            <person name="Branco L.H.Z."/>
            <person name="Delbaje E."/>
            <person name="Cruz R.B."/>
            <person name="Varani A.M."/>
            <person name="Fiore M.F."/>
        </authorList>
    </citation>
    <scope>NUCLEOTIDE SEQUENCE [LARGE SCALE GENOMIC DNA]</scope>
    <source>
        <strain evidence="7 8">CENA369</strain>
    </source>
</reference>
<dbReference type="PANTHER" id="PTHR34857:SF2">
    <property type="entry name" value="SLL0384 PROTEIN"/>
    <property type="match status" value="1"/>
</dbReference>
<keyword evidence="2" id="KW-1003">Cell membrane</keyword>
<comment type="caution">
    <text evidence="7">The sequence shown here is derived from an EMBL/GenBank/DDBJ whole genome shotgun (WGS) entry which is preliminary data.</text>
</comment>
<dbReference type="InterPro" id="IPR012809">
    <property type="entry name" value="ECF_CbiQ"/>
</dbReference>
<evidence type="ECO:0000256" key="1">
    <source>
        <dbReference type="ARBA" id="ARBA00004651"/>
    </source>
</evidence>
<gene>
    <name evidence="7" type="primary">cbiQ</name>
    <name evidence="7" type="ORF">I8752_19920</name>
</gene>
<dbReference type="GO" id="GO:0006824">
    <property type="term" value="P:cobalt ion transport"/>
    <property type="evidence" value="ECO:0007669"/>
    <property type="project" value="InterPro"/>
</dbReference>
<dbReference type="InterPro" id="IPR051611">
    <property type="entry name" value="ECF_transporter_component"/>
</dbReference>
<accession>A0A8J7I8R4</accession>
<evidence type="ECO:0000256" key="5">
    <source>
        <dbReference type="ARBA" id="ARBA00023136"/>
    </source>
</evidence>
<organism evidence="7 8">
    <name type="scientific">Dendronalium phyllosphericum CENA369</name>
    <dbReference type="NCBI Taxonomy" id="1725256"/>
    <lineage>
        <taxon>Bacteria</taxon>
        <taxon>Bacillati</taxon>
        <taxon>Cyanobacteriota</taxon>
        <taxon>Cyanophyceae</taxon>
        <taxon>Nostocales</taxon>
        <taxon>Nostocaceae</taxon>
        <taxon>Dendronalium</taxon>
        <taxon>Dendronalium phyllosphericum</taxon>
    </lineage>
</organism>
<dbReference type="CDD" id="cd16914">
    <property type="entry name" value="EcfT"/>
    <property type="match status" value="1"/>
</dbReference>
<evidence type="ECO:0000256" key="4">
    <source>
        <dbReference type="ARBA" id="ARBA00022989"/>
    </source>
</evidence>
<comment type="subcellular location">
    <subcellularLocation>
        <location evidence="1">Cell membrane</location>
        <topology evidence="1">Multi-pass membrane protein</topology>
    </subcellularLocation>
</comment>
<feature type="transmembrane region" description="Helical" evidence="6">
    <location>
        <begin position="47"/>
        <end position="63"/>
    </location>
</feature>
<feature type="transmembrane region" description="Helical" evidence="6">
    <location>
        <begin position="75"/>
        <end position="91"/>
    </location>
</feature>
<dbReference type="PANTHER" id="PTHR34857">
    <property type="entry name" value="SLL0384 PROTEIN"/>
    <property type="match status" value="1"/>
</dbReference>
<feature type="transmembrane region" description="Helical" evidence="6">
    <location>
        <begin position="97"/>
        <end position="115"/>
    </location>
</feature>
<feature type="transmembrane region" description="Helical" evidence="6">
    <location>
        <begin position="151"/>
        <end position="168"/>
    </location>
</feature>
<keyword evidence="4 6" id="KW-1133">Transmembrane helix</keyword>
<keyword evidence="5 6" id="KW-0472">Membrane</keyword>
<protein>
    <submittedName>
        <fullName evidence="7">Cobalt ECF transporter T component CbiQ</fullName>
    </submittedName>
</protein>
<keyword evidence="3 6" id="KW-0812">Transmembrane</keyword>
<evidence type="ECO:0000256" key="2">
    <source>
        <dbReference type="ARBA" id="ARBA00022475"/>
    </source>
</evidence>
<dbReference type="Pfam" id="PF02361">
    <property type="entry name" value="CbiQ"/>
    <property type="match status" value="1"/>
</dbReference>
<sequence>MLLHVGAFVLDIDSKQATPWHKLAPRTRILCTLLFVFATVLTPDGHWWTWGIYGLALICLLLLSRVTLLVLLKRLAVEFTFIGVVLLGTLFRGGGEILWSWGPIQVTTVGLTVLGSVTLKALLSLSILNLLTLTTSVTALLHALLELKTPPLLVAILASMYRYISVLIGEFNAMRRAAESRNLMNSNRSIRLIVGNTIGALFIRTYDRGNLVYQAMLSRGYQGVPPMVEKVSSGGRYDVVALSLTVILALLGQAIYWRK</sequence>
<dbReference type="AlphaFoldDB" id="A0A8J7I8R4"/>
<dbReference type="Proteomes" id="UP000662314">
    <property type="component" value="Unassembled WGS sequence"/>
</dbReference>
<evidence type="ECO:0000313" key="7">
    <source>
        <dbReference type="EMBL" id="MBH8575241.1"/>
    </source>
</evidence>
<dbReference type="InterPro" id="IPR003339">
    <property type="entry name" value="ABC/ECF_trnsptr_transmembrane"/>
</dbReference>
<keyword evidence="8" id="KW-1185">Reference proteome</keyword>
<evidence type="ECO:0000256" key="3">
    <source>
        <dbReference type="ARBA" id="ARBA00022692"/>
    </source>
</evidence>
<feature type="transmembrane region" description="Helical" evidence="6">
    <location>
        <begin position="189"/>
        <end position="206"/>
    </location>
</feature>
<feature type="transmembrane region" description="Helical" evidence="6">
    <location>
        <begin position="239"/>
        <end position="257"/>
    </location>
</feature>
<name>A0A8J7I8R4_9NOST</name>
<proteinExistence type="predicted"/>